<dbReference type="AlphaFoldDB" id="A0A2X1AWS9"/>
<proteinExistence type="predicted"/>
<dbReference type="RefSeq" id="WP_128115278.1">
    <property type="nucleotide sequence ID" value="NZ_UAQM01000002.1"/>
</dbReference>
<dbReference type="Proteomes" id="UP000250358">
    <property type="component" value="Unassembled WGS sequence"/>
</dbReference>
<protein>
    <submittedName>
        <fullName evidence="1">Uncharacterized protein</fullName>
    </submittedName>
</protein>
<accession>A0A2X1AWS9</accession>
<sequence>MVTGYVVHFEPGFPRSDVEALGKEIVEEGVFAPGYIPPAAGLLHLDAMVYAKDEQGYDTIFLPDRNLVSRMARVARDGHAELQDRSSRIALALMAYSQAMELDFEPSVAFHELGAKSGNTVANEELAWFRAADNAAAHDWIAVASGRMRQVDLGPASSAETYDFAFPLRRWRRNYVVALKVAQLELEGSGTPLERAIALFDWLYEDFIFAGPAAAFATMYFGPKAAKRGLFKRLRAPEAREEAVAGIRNAAWDMTHLSDFVLRVSRAENERRRYIFASADVSLVRIARTLLLQAVAGDGWPSFAQALAEWWPEAEARAIADAMFERVQRLQASDRPLPNPSNPDIDARIAGGEAWIRKWRP</sequence>
<dbReference type="EMBL" id="UAQM01000002">
    <property type="protein sequence ID" value="SPU43034.1"/>
    <property type="molecule type" value="Genomic_DNA"/>
</dbReference>
<evidence type="ECO:0000313" key="2">
    <source>
        <dbReference type="Proteomes" id="UP000250358"/>
    </source>
</evidence>
<reference evidence="1 2" key="1">
    <citation type="submission" date="2018-06" db="EMBL/GenBank/DDBJ databases">
        <authorList>
            <consortium name="Pathogen Informatics"/>
            <person name="Doyle S."/>
        </authorList>
    </citation>
    <scope>NUCLEOTIDE SEQUENCE [LARGE SCALE GENOMIC DNA]</scope>
    <source>
        <strain evidence="1 2">NCTC11165</strain>
    </source>
</reference>
<name>A0A2X1AWS9_BREDI</name>
<gene>
    <name evidence="1" type="ORF">NCTC11165_00996</name>
</gene>
<evidence type="ECO:0000313" key="1">
    <source>
        <dbReference type="EMBL" id="SPU43034.1"/>
    </source>
</evidence>
<organism evidence="1 2">
    <name type="scientific">Brevundimonas diminuta</name>
    <name type="common">Pseudomonas diminuta</name>
    <dbReference type="NCBI Taxonomy" id="293"/>
    <lineage>
        <taxon>Bacteria</taxon>
        <taxon>Pseudomonadati</taxon>
        <taxon>Pseudomonadota</taxon>
        <taxon>Alphaproteobacteria</taxon>
        <taxon>Caulobacterales</taxon>
        <taxon>Caulobacteraceae</taxon>
        <taxon>Brevundimonas</taxon>
    </lineage>
</organism>